<accession>A0ABX7H0J6</accession>
<dbReference type="EMBL" id="CP069450">
    <property type="protein sequence ID" value="QRO48514.1"/>
    <property type="molecule type" value="Genomic_DNA"/>
</dbReference>
<reference evidence="2 3" key="1">
    <citation type="submission" date="2021-02" db="EMBL/GenBank/DDBJ databases">
        <title>FDA dAtabase for Regulatory Grade micrObial Sequences (FDA-ARGOS): Supporting development and validation of Infectious Disease Dx tests.</title>
        <authorList>
            <person name="Carlson P."/>
            <person name="Fischbach M."/>
            <person name="Hastie J."/>
            <person name="Bilen M."/>
            <person name="Cheng A."/>
            <person name="Tallon L."/>
            <person name="Sadzewicz L."/>
            <person name="Zhao X."/>
            <person name="Boylan J."/>
            <person name="Ott S."/>
            <person name="Bowen H."/>
            <person name="Vavikolanu K."/>
            <person name="Mehta A."/>
            <person name="Aluvathingal J."/>
            <person name="Nadendla S."/>
            <person name="Yan Y."/>
            <person name="Sichtig H."/>
        </authorList>
    </citation>
    <scope>NUCLEOTIDE SEQUENCE [LARGE SCALE GENOMIC DNA]</scope>
    <source>
        <strain evidence="2 3">FDAARGOS_1229</strain>
    </source>
</reference>
<organism evidence="2 3">
    <name type="scientific">Butyricimonas virosa</name>
    <dbReference type="NCBI Taxonomy" id="544645"/>
    <lineage>
        <taxon>Bacteria</taxon>
        <taxon>Pseudomonadati</taxon>
        <taxon>Bacteroidota</taxon>
        <taxon>Bacteroidia</taxon>
        <taxon>Bacteroidales</taxon>
        <taxon>Odoribacteraceae</taxon>
        <taxon>Butyricimonas</taxon>
    </lineage>
</organism>
<dbReference type="GeneID" id="93098903"/>
<name>A0ABX7H0J6_9BACT</name>
<gene>
    <name evidence="2" type="ORF">I6J59_11120</name>
</gene>
<evidence type="ECO:0000313" key="2">
    <source>
        <dbReference type="EMBL" id="QRO48514.1"/>
    </source>
</evidence>
<proteinExistence type="predicted"/>
<dbReference type="Proteomes" id="UP000654720">
    <property type="component" value="Chromosome"/>
</dbReference>
<feature type="region of interest" description="Disordered" evidence="1">
    <location>
        <begin position="1"/>
        <end position="23"/>
    </location>
</feature>
<dbReference type="RefSeq" id="WP_157232652.1">
    <property type="nucleotide sequence ID" value="NZ_CP069450.1"/>
</dbReference>
<keyword evidence="3" id="KW-1185">Reference proteome</keyword>
<sequence>MTDGVKTGAAIKAPGAADGRIRPVPDSVISHRSGPECLQQSMAAVVHEGFITVTAWRT</sequence>
<evidence type="ECO:0000256" key="1">
    <source>
        <dbReference type="SAM" id="MobiDB-lite"/>
    </source>
</evidence>
<evidence type="ECO:0000313" key="3">
    <source>
        <dbReference type="Proteomes" id="UP000654720"/>
    </source>
</evidence>
<protein>
    <submittedName>
        <fullName evidence="2">Uncharacterized protein</fullName>
    </submittedName>
</protein>